<dbReference type="Proteomes" id="UP001144978">
    <property type="component" value="Unassembled WGS sequence"/>
</dbReference>
<accession>A0ACC1PTS0</accession>
<proteinExistence type="predicted"/>
<organism evidence="1 2">
    <name type="scientific">Trametes sanguinea</name>
    <dbReference type="NCBI Taxonomy" id="158606"/>
    <lineage>
        <taxon>Eukaryota</taxon>
        <taxon>Fungi</taxon>
        <taxon>Dikarya</taxon>
        <taxon>Basidiomycota</taxon>
        <taxon>Agaricomycotina</taxon>
        <taxon>Agaricomycetes</taxon>
        <taxon>Polyporales</taxon>
        <taxon>Polyporaceae</taxon>
        <taxon>Trametes</taxon>
    </lineage>
</organism>
<protein>
    <submittedName>
        <fullName evidence="1">Uncharacterized protein</fullName>
    </submittedName>
</protein>
<dbReference type="EMBL" id="JANSHE010001895">
    <property type="protein sequence ID" value="KAJ2999808.1"/>
    <property type="molecule type" value="Genomic_DNA"/>
</dbReference>
<gene>
    <name evidence="1" type="ORF">NUW54_g6880</name>
</gene>
<name>A0ACC1PTS0_9APHY</name>
<comment type="caution">
    <text evidence="1">The sequence shown here is derived from an EMBL/GenBank/DDBJ whole genome shotgun (WGS) entry which is preliminary data.</text>
</comment>
<evidence type="ECO:0000313" key="1">
    <source>
        <dbReference type="EMBL" id="KAJ2999808.1"/>
    </source>
</evidence>
<sequence>MNLEKYDLVLMDIVMPKLDGVSATSLIRQFDHMTPIISMTSNSKPAEIMKYYSSGMNDHLPKPFTQHGLWEVLEKHLTHLKVIQTLSRVPRSVGVPPLSDPSFDDALAVQASAAQQAAANGALPLGFSLGGDDDDGKINPLAGMGLTDEQYTLILQNLVNNESFTGVGGSLESIGGMGGLGLGADSAWIVRFLMAMFGWMTVLIGGGGAVCWTPNDSSRYRFMACTALGLIACTHLSSHLLRIVHSISRFLQISRNPVLTAHWHTHTHPGRYPRRHPCLRSRRAEDFVAHAYTLLMIPCAHRNPGWKLDGSDLWRIRIVHIAVGRWGLGRWYTREDGEGRRSTGASKVTWLAHAHNLDQAAFIVCLAETKNLFATMADILDAACAVLLQSPEAEKPKFVATISVSAPRTSTLGDAFLPAIFGEASLFAALRSVDREDFAYSFYWLPQRKVVDIMKPIGGQRDYIVNNFCNDLSYVDDAIRLTIHNAYEIIEEKPDNLIVILSKYHPTALPTDFQSLKYAIKRNIVRRSRRPPARASPRVENKLPDVSQNPQLPQIAEVPELSFLPPSFPSQLQTSTPPLNFKRHKPPPIAPCSPPPSSPLSVHSPDSFDPSHAQRRDVSMASSSQSPLSPVRRPMKRAHTPDSSAGDAMDVSLQSPRLKAPPPKKAREDPVLEQAPPSSGPQPVPPSTPPLPTSPVAAPVTPVSKGKGLGNAKGLPVPTTPDAHPLPTLTELLASSQPARRQASAT</sequence>
<reference evidence="1" key="1">
    <citation type="submission" date="2022-08" db="EMBL/GenBank/DDBJ databases">
        <title>Genome Sequence of Pycnoporus sanguineus.</title>
        <authorList>
            <person name="Buettner E."/>
        </authorList>
    </citation>
    <scope>NUCLEOTIDE SEQUENCE</scope>
    <source>
        <strain evidence="1">CG-C14</strain>
    </source>
</reference>
<evidence type="ECO:0000313" key="2">
    <source>
        <dbReference type="Proteomes" id="UP001144978"/>
    </source>
</evidence>
<keyword evidence="2" id="KW-1185">Reference proteome</keyword>